<dbReference type="Proteomes" id="UP000715441">
    <property type="component" value="Unassembled WGS sequence"/>
</dbReference>
<comment type="caution">
    <text evidence="4">The sequence shown here is derived from an EMBL/GenBank/DDBJ whole genome shotgun (WGS) entry which is preliminary data.</text>
</comment>
<dbReference type="InterPro" id="IPR029016">
    <property type="entry name" value="GAF-like_dom_sf"/>
</dbReference>
<dbReference type="Gene3D" id="3.30.450.40">
    <property type="match status" value="1"/>
</dbReference>
<dbReference type="SUPFAM" id="SSF55781">
    <property type="entry name" value="GAF domain-like"/>
    <property type="match status" value="1"/>
</dbReference>
<gene>
    <name evidence="4" type="ORF">HFP15_25755</name>
</gene>
<organism evidence="4 5">
    <name type="scientific">Amycolatopsis acididurans</name>
    <dbReference type="NCBI Taxonomy" id="2724524"/>
    <lineage>
        <taxon>Bacteria</taxon>
        <taxon>Bacillati</taxon>
        <taxon>Actinomycetota</taxon>
        <taxon>Actinomycetes</taxon>
        <taxon>Pseudonocardiales</taxon>
        <taxon>Pseudonocardiaceae</taxon>
        <taxon>Amycolatopsis</taxon>
    </lineage>
</organism>
<dbReference type="SMART" id="SM01012">
    <property type="entry name" value="ANTAR"/>
    <property type="match status" value="1"/>
</dbReference>
<keyword evidence="5" id="KW-1185">Reference proteome</keyword>
<feature type="domain" description="ANTAR" evidence="3">
    <location>
        <begin position="165"/>
        <end position="226"/>
    </location>
</feature>
<evidence type="ECO:0000256" key="1">
    <source>
        <dbReference type="ARBA" id="ARBA00023015"/>
    </source>
</evidence>
<sequence length="243" mass="25649">MTSVQESLLARTFVELTDTTGPGFDLAAFLRNLALRCAEVLGAEAAGVLVTDGDVRAAEGTTETVRDLERLELEHEQGPGVDSRASGDAVRCDDLAHTDGNWPDFAAAAIEAGFTAVLAIPMRQRDEVIGAVTLLSAHAIAADESGIGHALAGVAASGLVHQRVQRRQETLVDQLQMALTSRIAIEQAKGVLAERLGVDVGEAFSVLRSYARSRNRRIVEVARGVVEGGPEGDAVVAAHRPPR</sequence>
<keyword evidence="2" id="KW-0804">Transcription</keyword>
<accession>A0ABX1JBL5</accession>
<dbReference type="InterPro" id="IPR005561">
    <property type="entry name" value="ANTAR"/>
</dbReference>
<dbReference type="RefSeq" id="WP_168519327.1">
    <property type="nucleotide sequence ID" value="NZ_JAAXLS010000021.1"/>
</dbReference>
<evidence type="ECO:0000313" key="4">
    <source>
        <dbReference type="EMBL" id="NKQ56289.1"/>
    </source>
</evidence>
<dbReference type="EMBL" id="JAAXLS010000021">
    <property type="protein sequence ID" value="NKQ56289.1"/>
    <property type="molecule type" value="Genomic_DNA"/>
</dbReference>
<dbReference type="Pfam" id="PF03861">
    <property type="entry name" value="ANTAR"/>
    <property type="match status" value="1"/>
</dbReference>
<dbReference type="InterPro" id="IPR036388">
    <property type="entry name" value="WH-like_DNA-bd_sf"/>
</dbReference>
<evidence type="ECO:0000256" key="2">
    <source>
        <dbReference type="ARBA" id="ARBA00023163"/>
    </source>
</evidence>
<dbReference type="InterPro" id="IPR003018">
    <property type="entry name" value="GAF"/>
</dbReference>
<dbReference type="PIRSF" id="PIRSF036625">
    <property type="entry name" value="GAF_ANTAR"/>
    <property type="match status" value="1"/>
</dbReference>
<dbReference type="PROSITE" id="PS50921">
    <property type="entry name" value="ANTAR"/>
    <property type="match status" value="1"/>
</dbReference>
<proteinExistence type="predicted"/>
<dbReference type="InterPro" id="IPR012074">
    <property type="entry name" value="GAF_ANTAR"/>
</dbReference>
<reference evidence="4 5" key="1">
    <citation type="submission" date="2020-04" db="EMBL/GenBank/DDBJ databases">
        <title>Novel species.</title>
        <authorList>
            <person name="Teo W.F.A."/>
            <person name="Lipun K."/>
            <person name="Srisuk N."/>
            <person name="Duangmal K."/>
        </authorList>
    </citation>
    <scope>NUCLEOTIDE SEQUENCE [LARGE SCALE GENOMIC DNA]</scope>
    <source>
        <strain evidence="4 5">K13G38</strain>
    </source>
</reference>
<keyword evidence="1" id="KW-0805">Transcription regulation</keyword>
<evidence type="ECO:0000313" key="5">
    <source>
        <dbReference type="Proteomes" id="UP000715441"/>
    </source>
</evidence>
<dbReference type="Gene3D" id="1.10.10.10">
    <property type="entry name" value="Winged helix-like DNA-binding domain superfamily/Winged helix DNA-binding domain"/>
    <property type="match status" value="1"/>
</dbReference>
<name>A0ABX1JBL5_9PSEU</name>
<protein>
    <submittedName>
        <fullName evidence="4">ANTAR domain-containing protein</fullName>
    </submittedName>
</protein>
<evidence type="ECO:0000259" key="3">
    <source>
        <dbReference type="PROSITE" id="PS50921"/>
    </source>
</evidence>
<dbReference type="Pfam" id="PF01590">
    <property type="entry name" value="GAF"/>
    <property type="match status" value="1"/>
</dbReference>